<feature type="transmembrane region" description="Helical" evidence="1">
    <location>
        <begin position="12"/>
        <end position="33"/>
    </location>
</feature>
<sequence length="117" mass="12545">MTEIEHHPQRRIWAFLGYAALVIALPVALMGLMPANEYKAWGGDGIDCDGPGLVFFFAGLGLVLYGAGAFVNGRHFRKPFKLVVACACLLICVALGVNLVAAIKEQRLNDAVPEMGS</sequence>
<keyword evidence="1" id="KW-0812">Transmembrane</keyword>
<protein>
    <submittedName>
        <fullName evidence="2">Uncharacterized protein</fullName>
    </submittedName>
</protein>
<dbReference type="RefSeq" id="WP_165114899.1">
    <property type="nucleotide sequence ID" value="NZ_JAAKZG010000002.1"/>
</dbReference>
<keyword evidence="1" id="KW-1133">Transmembrane helix</keyword>
<evidence type="ECO:0000313" key="3">
    <source>
        <dbReference type="Proteomes" id="UP000481252"/>
    </source>
</evidence>
<evidence type="ECO:0000313" key="2">
    <source>
        <dbReference type="EMBL" id="NGN40352.1"/>
    </source>
</evidence>
<feature type="transmembrane region" description="Helical" evidence="1">
    <location>
        <begin position="83"/>
        <end position="103"/>
    </location>
</feature>
<dbReference type="AlphaFoldDB" id="A0A7C9VAE3"/>
<proteinExistence type="predicted"/>
<dbReference type="Proteomes" id="UP000481252">
    <property type="component" value="Unassembled WGS sequence"/>
</dbReference>
<keyword evidence="1" id="KW-0472">Membrane</keyword>
<evidence type="ECO:0000256" key="1">
    <source>
        <dbReference type="SAM" id="Phobius"/>
    </source>
</evidence>
<organism evidence="2 3">
    <name type="scientific">Mesorhizobium zhangyense</name>
    <dbReference type="NCBI Taxonomy" id="1776730"/>
    <lineage>
        <taxon>Bacteria</taxon>
        <taxon>Pseudomonadati</taxon>
        <taxon>Pseudomonadota</taxon>
        <taxon>Alphaproteobacteria</taxon>
        <taxon>Hyphomicrobiales</taxon>
        <taxon>Phyllobacteriaceae</taxon>
        <taxon>Mesorhizobium</taxon>
    </lineage>
</organism>
<dbReference type="EMBL" id="JAAKZG010000002">
    <property type="protein sequence ID" value="NGN40352.1"/>
    <property type="molecule type" value="Genomic_DNA"/>
</dbReference>
<accession>A0A7C9VAE3</accession>
<reference evidence="2 3" key="1">
    <citation type="submission" date="2020-02" db="EMBL/GenBank/DDBJ databases">
        <title>Genome sequence of the type strain CGMCC 1.15528 of Mesorhizobium zhangyense.</title>
        <authorList>
            <person name="Gao J."/>
            <person name="Sun J."/>
        </authorList>
    </citation>
    <scope>NUCLEOTIDE SEQUENCE [LARGE SCALE GENOMIC DNA]</scope>
    <source>
        <strain evidence="2 3">CGMCC 1.15528</strain>
    </source>
</reference>
<gene>
    <name evidence="2" type="ORF">G6N74_04685</name>
</gene>
<comment type="caution">
    <text evidence="2">The sequence shown here is derived from an EMBL/GenBank/DDBJ whole genome shotgun (WGS) entry which is preliminary data.</text>
</comment>
<feature type="transmembrane region" description="Helical" evidence="1">
    <location>
        <begin position="53"/>
        <end position="71"/>
    </location>
</feature>
<keyword evidence="3" id="KW-1185">Reference proteome</keyword>
<name>A0A7C9VAE3_9HYPH</name>